<gene>
    <name evidence="1" type="ORF">K2173_007011</name>
</gene>
<evidence type="ECO:0000313" key="2">
    <source>
        <dbReference type="Proteomes" id="UP001159364"/>
    </source>
</evidence>
<reference evidence="1 2" key="1">
    <citation type="submission" date="2021-09" db="EMBL/GenBank/DDBJ databases">
        <title>Genomic insights and catalytic innovation underlie evolution of tropane alkaloids biosynthesis.</title>
        <authorList>
            <person name="Wang Y.-J."/>
            <person name="Tian T."/>
            <person name="Huang J.-P."/>
            <person name="Huang S.-X."/>
        </authorList>
    </citation>
    <scope>NUCLEOTIDE SEQUENCE [LARGE SCALE GENOMIC DNA]</scope>
    <source>
        <strain evidence="1">KIB-2018</strain>
        <tissue evidence="1">Leaf</tissue>
    </source>
</reference>
<proteinExistence type="predicted"/>
<dbReference type="Proteomes" id="UP001159364">
    <property type="component" value="Linkage Group LG10"/>
</dbReference>
<sequence>MEANPHHILKKDSDTLRGYTIKSGDLETKINSNFCRDRGALIDILFKATKPITRAISNKTTCCDKKVCTVIRVIDIQFDPARGSHWKAELN</sequence>
<dbReference type="EMBL" id="JAIWQS010000010">
    <property type="protein sequence ID" value="KAJ8752701.1"/>
    <property type="molecule type" value="Genomic_DNA"/>
</dbReference>
<accession>A0AAV8SL25</accession>
<comment type="caution">
    <text evidence="1">The sequence shown here is derived from an EMBL/GenBank/DDBJ whole genome shotgun (WGS) entry which is preliminary data.</text>
</comment>
<evidence type="ECO:0000313" key="1">
    <source>
        <dbReference type="EMBL" id="KAJ8752701.1"/>
    </source>
</evidence>
<dbReference type="AlphaFoldDB" id="A0AAV8SL25"/>
<keyword evidence="2" id="KW-1185">Reference proteome</keyword>
<protein>
    <submittedName>
        <fullName evidence="1">Uncharacterized protein</fullName>
    </submittedName>
</protein>
<name>A0AAV8SL25_9ROSI</name>
<organism evidence="1 2">
    <name type="scientific">Erythroxylum novogranatense</name>
    <dbReference type="NCBI Taxonomy" id="1862640"/>
    <lineage>
        <taxon>Eukaryota</taxon>
        <taxon>Viridiplantae</taxon>
        <taxon>Streptophyta</taxon>
        <taxon>Embryophyta</taxon>
        <taxon>Tracheophyta</taxon>
        <taxon>Spermatophyta</taxon>
        <taxon>Magnoliopsida</taxon>
        <taxon>eudicotyledons</taxon>
        <taxon>Gunneridae</taxon>
        <taxon>Pentapetalae</taxon>
        <taxon>rosids</taxon>
        <taxon>fabids</taxon>
        <taxon>Malpighiales</taxon>
        <taxon>Erythroxylaceae</taxon>
        <taxon>Erythroxylum</taxon>
    </lineage>
</organism>